<evidence type="ECO:0000259" key="14">
    <source>
        <dbReference type="PROSITE" id="PS51085"/>
    </source>
</evidence>
<name>A0ABP7DRB9_9GAMM</name>
<evidence type="ECO:0000256" key="2">
    <source>
        <dbReference type="ARBA" id="ARBA00009433"/>
    </source>
</evidence>
<dbReference type="InterPro" id="IPR050573">
    <property type="entry name" value="SDH/FRD_Iron-Sulfur"/>
</dbReference>
<evidence type="ECO:0000256" key="13">
    <source>
        <dbReference type="RuleBase" id="RU361237"/>
    </source>
</evidence>
<keyword evidence="17" id="KW-1185">Reference proteome</keyword>
<dbReference type="InterPro" id="IPR017896">
    <property type="entry name" value="4Fe4S_Fe-S-bd"/>
</dbReference>
<dbReference type="InterPro" id="IPR006058">
    <property type="entry name" value="2Fe2S_fd_BS"/>
</dbReference>
<dbReference type="Pfam" id="PF13085">
    <property type="entry name" value="Fer2_3"/>
    <property type="match status" value="1"/>
</dbReference>
<dbReference type="InterPro" id="IPR009051">
    <property type="entry name" value="Helical_ferredxn"/>
</dbReference>
<dbReference type="InterPro" id="IPR012675">
    <property type="entry name" value="Beta-grasp_dom_sf"/>
</dbReference>
<accession>A0ABP7DRB9</accession>
<evidence type="ECO:0000256" key="11">
    <source>
        <dbReference type="ARBA" id="ARBA00023014"/>
    </source>
</evidence>
<evidence type="ECO:0000256" key="5">
    <source>
        <dbReference type="ARBA" id="ARBA00022485"/>
    </source>
</evidence>
<evidence type="ECO:0000256" key="10">
    <source>
        <dbReference type="ARBA" id="ARBA00023004"/>
    </source>
</evidence>
<evidence type="ECO:0000259" key="15">
    <source>
        <dbReference type="PROSITE" id="PS51379"/>
    </source>
</evidence>
<organism evidence="16 17">
    <name type="scientific">Oceanisphaera sediminis</name>
    <dbReference type="NCBI Taxonomy" id="981381"/>
    <lineage>
        <taxon>Bacteria</taxon>
        <taxon>Pseudomonadati</taxon>
        <taxon>Pseudomonadota</taxon>
        <taxon>Gammaproteobacteria</taxon>
        <taxon>Aeromonadales</taxon>
        <taxon>Aeromonadaceae</taxon>
        <taxon>Oceanisphaera</taxon>
    </lineage>
</organism>
<proteinExistence type="inferred from homology"/>
<dbReference type="NCBIfam" id="NF004616">
    <property type="entry name" value="PRK05950.1"/>
    <property type="match status" value="1"/>
</dbReference>
<dbReference type="CDD" id="cd00207">
    <property type="entry name" value="fer2"/>
    <property type="match status" value="1"/>
</dbReference>
<evidence type="ECO:0000256" key="3">
    <source>
        <dbReference type="ARBA" id="ARBA00012792"/>
    </source>
</evidence>
<keyword evidence="8 13" id="KW-0479">Metal-binding</keyword>
<keyword evidence="10 13" id="KW-0408">Iron</keyword>
<dbReference type="InterPro" id="IPR036010">
    <property type="entry name" value="2Fe-2S_ferredoxin-like_sf"/>
</dbReference>
<dbReference type="InterPro" id="IPR004489">
    <property type="entry name" value="Succ_DH/fum_Rdtase_Fe-S"/>
</dbReference>
<comment type="pathway">
    <text evidence="1">Carbohydrate metabolism; tricarboxylic acid cycle; fumarate from succinate (bacterial route): step 1/1.</text>
</comment>
<keyword evidence="6" id="KW-0816">Tricarboxylic acid cycle</keyword>
<evidence type="ECO:0000256" key="12">
    <source>
        <dbReference type="ARBA" id="ARBA00023291"/>
    </source>
</evidence>
<dbReference type="PROSITE" id="PS51379">
    <property type="entry name" value="4FE4S_FER_2"/>
    <property type="match status" value="1"/>
</dbReference>
<comment type="cofactor">
    <cofactor evidence="13">
        <name>[3Fe-4S] cluster</name>
        <dbReference type="ChEBI" id="CHEBI:21137"/>
    </cofactor>
    <text evidence="13">Binds 1 [3Fe-4S] cluster.</text>
</comment>
<dbReference type="InterPro" id="IPR017900">
    <property type="entry name" value="4Fe4S_Fe_S_CS"/>
</dbReference>
<dbReference type="Gene3D" id="3.10.20.30">
    <property type="match status" value="1"/>
</dbReference>
<dbReference type="SUPFAM" id="SSF46548">
    <property type="entry name" value="alpha-helical ferredoxin"/>
    <property type="match status" value="1"/>
</dbReference>
<comment type="similarity">
    <text evidence="2 13">Belongs to the succinate dehydrogenase/fumarate reductase iron-sulfur protein family.</text>
</comment>
<comment type="cofactor">
    <cofactor evidence="13">
        <name>[4Fe-4S] cluster</name>
        <dbReference type="ChEBI" id="CHEBI:49883"/>
    </cofactor>
    <text evidence="13">Binds 1 [4Fe-4S] cluster.</text>
</comment>
<dbReference type="RefSeq" id="WP_344963671.1">
    <property type="nucleotide sequence ID" value="NZ_BAABDS010000023.1"/>
</dbReference>
<dbReference type="Proteomes" id="UP001501479">
    <property type="component" value="Unassembled WGS sequence"/>
</dbReference>
<dbReference type="Pfam" id="PF13237">
    <property type="entry name" value="Fer4_10"/>
    <property type="match status" value="1"/>
</dbReference>
<comment type="catalytic activity">
    <reaction evidence="13">
        <text>a quinone + succinate = fumarate + a quinol</text>
        <dbReference type="Rhea" id="RHEA:40523"/>
        <dbReference type="ChEBI" id="CHEBI:24646"/>
        <dbReference type="ChEBI" id="CHEBI:29806"/>
        <dbReference type="ChEBI" id="CHEBI:30031"/>
        <dbReference type="ChEBI" id="CHEBI:132124"/>
        <dbReference type="EC" id="1.3.5.1"/>
    </reaction>
</comment>
<feature type="domain" description="2Fe-2S ferredoxin-type" evidence="14">
    <location>
        <begin position="5"/>
        <end position="94"/>
    </location>
</feature>
<dbReference type="PANTHER" id="PTHR11921">
    <property type="entry name" value="SUCCINATE DEHYDROGENASE IRON-SULFUR PROTEIN"/>
    <property type="match status" value="1"/>
</dbReference>
<feature type="domain" description="4Fe-4S ferredoxin-type" evidence="15">
    <location>
        <begin position="137"/>
        <end position="166"/>
    </location>
</feature>
<dbReference type="PANTHER" id="PTHR11921:SF29">
    <property type="entry name" value="SUCCINATE DEHYDROGENASE [UBIQUINONE] IRON-SULFUR SUBUNIT, MITOCHONDRIAL"/>
    <property type="match status" value="1"/>
</dbReference>
<keyword evidence="9" id="KW-0560">Oxidoreductase</keyword>
<comment type="cofactor">
    <cofactor evidence="13">
        <name>[2Fe-2S] cluster</name>
        <dbReference type="ChEBI" id="CHEBI:190135"/>
    </cofactor>
    <text evidence="13">Binds 1 [2Fe-2S] cluster.</text>
</comment>
<evidence type="ECO:0000256" key="4">
    <source>
        <dbReference type="ARBA" id="ARBA00022131"/>
    </source>
</evidence>
<keyword evidence="12 13" id="KW-0003">3Fe-4S</keyword>
<keyword evidence="11 13" id="KW-0411">Iron-sulfur</keyword>
<keyword evidence="7 13" id="KW-0001">2Fe-2S</keyword>
<dbReference type="InterPro" id="IPR025192">
    <property type="entry name" value="Succ_DH/fum_Rdtase_N"/>
</dbReference>
<sequence length="245" mass="27199">MSQKKRITILRYNPEQDEAPHPEHYEVPWNDTTSVLDALNGIKDHADPSLSFRWSCRMAICGSCGFMVNGEPRLGCKTFLRDYDELHIAPLENYPIEKDLVVDMAPFVERIEAVKPYIIGNDRTVEQGPNRQTPAQMDAYHGFSQCINCGLCYAACPQVGLNPAFLGPAAITLARRYNLDSRDQGKEERMALINGKDGAWGCTFVGYCSDVCPKEVDPAAAVNQSKIDSGASYLLAALRHVKGNR</sequence>
<protein>
    <recommendedName>
        <fullName evidence="4 13">Succinate dehydrogenase iron-sulfur subunit</fullName>
        <ecNumber evidence="3 13">1.3.5.1</ecNumber>
    </recommendedName>
</protein>
<gene>
    <name evidence="16" type="ORF">GCM10022421_13720</name>
</gene>
<dbReference type="PROSITE" id="PS00197">
    <property type="entry name" value="2FE2S_FER_1"/>
    <property type="match status" value="1"/>
</dbReference>
<evidence type="ECO:0000256" key="6">
    <source>
        <dbReference type="ARBA" id="ARBA00022532"/>
    </source>
</evidence>
<dbReference type="SUPFAM" id="SSF54292">
    <property type="entry name" value="2Fe-2S ferredoxin-like"/>
    <property type="match status" value="1"/>
</dbReference>
<dbReference type="EMBL" id="BAABDS010000023">
    <property type="protein sequence ID" value="GAA3708016.1"/>
    <property type="molecule type" value="Genomic_DNA"/>
</dbReference>
<dbReference type="Gene3D" id="1.10.1060.10">
    <property type="entry name" value="Alpha-helical ferredoxin"/>
    <property type="match status" value="1"/>
</dbReference>
<dbReference type="InterPro" id="IPR001041">
    <property type="entry name" value="2Fe-2S_ferredoxin-type"/>
</dbReference>
<keyword evidence="5 13" id="KW-0004">4Fe-4S</keyword>
<evidence type="ECO:0000256" key="8">
    <source>
        <dbReference type="ARBA" id="ARBA00022723"/>
    </source>
</evidence>
<comment type="caution">
    <text evidence="16">The sequence shown here is derived from an EMBL/GenBank/DDBJ whole genome shotgun (WGS) entry which is preliminary data.</text>
</comment>
<reference evidence="17" key="1">
    <citation type="journal article" date="2019" name="Int. J. Syst. Evol. Microbiol.">
        <title>The Global Catalogue of Microorganisms (GCM) 10K type strain sequencing project: providing services to taxonomists for standard genome sequencing and annotation.</title>
        <authorList>
            <consortium name="The Broad Institute Genomics Platform"/>
            <consortium name="The Broad Institute Genome Sequencing Center for Infectious Disease"/>
            <person name="Wu L."/>
            <person name="Ma J."/>
        </authorList>
    </citation>
    <scope>NUCLEOTIDE SEQUENCE [LARGE SCALE GENOMIC DNA]</scope>
    <source>
        <strain evidence="17">JCM 17329</strain>
    </source>
</reference>
<evidence type="ECO:0000256" key="7">
    <source>
        <dbReference type="ARBA" id="ARBA00022714"/>
    </source>
</evidence>
<dbReference type="NCBIfam" id="NF009051">
    <property type="entry name" value="PRK12385.1"/>
    <property type="match status" value="1"/>
</dbReference>
<dbReference type="PROSITE" id="PS00198">
    <property type="entry name" value="4FE4S_FER_1"/>
    <property type="match status" value="1"/>
</dbReference>
<evidence type="ECO:0000256" key="9">
    <source>
        <dbReference type="ARBA" id="ARBA00023002"/>
    </source>
</evidence>
<dbReference type="PROSITE" id="PS51085">
    <property type="entry name" value="2FE2S_FER_2"/>
    <property type="match status" value="1"/>
</dbReference>
<dbReference type="EC" id="1.3.5.1" evidence="3 13"/>
<dbReference type="NCBIfam" id="TIGR00384">
    <property type="entry name" value="dhsB"/>
    <property type="match status" value="1"/>
</dbReference>
<evidence type="ECO:0000313" key="17">
    <source>
        <dbReference type="Proteomes" id="UP001501479"/>
    </source>
</evidence>
<evidence type="ECO:0000313" key="16">
    <source>
        <dbReference type="EMBL" id="GAA3708016.1"/>
    </source>
</evidence>
<evidence type="ECO:0000256" key="1">
    <source>
        <dbReference type="ARBA" id="ARBA00004894"/>
    </source>
</evidence>